<organism evidence="2 3">
    <name type="scientific">Pediococcus ethanolidurans</name>
    <dbReference type="NCBI Taxonomy" id="319653"/>
    <lineage>
        <taxon>Bacteria</taxon>
        <taxon>Bacillati</taxon>
        <taxon>Bacillota</taxon>
        <taxon>Bacilli</taxon>
        <taxon>Lactobacillales</taxon>
        <taxon>Lactobacillaceae</taxon>
        <taxon>Pediococcus</taxon>
    </lineage>
</organism>
<evidence type="ECO:0000313" key="3">
    <source>
        <dbReference type="Proteomes" id="UP000051749"/>
    </source>
</evidence>
<feature type="region of interest" description="Disordered" evidence="1">
    <location>
        <begin position="149"/>
        <end position="223"/>
    </location>
</feature>
<evidence type="ECO:0000313" key="2">
    <source>
        <dbReference type="EMBL" id="KRN83085.1"/>
    </source>
</evidence>
<comment type="caution">
    <text evidence="2">The sequence shown here is derived from an EMBL/GenBank/DDBJ whole genome shotgun (WGS) entry which is preliminary data.</text>
</comment>
<protein>
    <submittedName>
        <fullName evidence="2">Putative cell surface protein (Putative)</fullName>
    </submittedName>
</protein>
<name>A0A0R2KA12_9LACO</name>
<accession>A0A0R2KA12</accession>
<reference evidence="2 3" key="1">
    <citation type="journal article" date="2015" name="Genome Announc.">
        <title>Expanding the biotechnology potential of lactobacilli through comparative genomics of 213 strains and associated genera.</title>
        <authorList>
            <person name="Sun Z."/>
            <person name="Harris H.M."/>
            <person name="McCann A."/>
            <person name="Guo C."/>
            <person name="Argimon S."/>
            <person name="Zhang W."/>
            <person name="Yang X."/>
            <person name="Jeffery I.B."/>
            <person name="Cooney J.C."/>
            <person name="Kagawa T.F."/>
            <person name="Liu W."/>
            <person name="Song Y."/>
            <person name="Salvetti E."/>
            <person name="Wrobel A."/>
            <person name="Rasinkangas P."/>
            <person name="Parkhill J."/>
            <person name="Rea M.C."/>
            <person name="O'Sullivan O."/>
            <person name="Ritari J."/>
            <person name="Douillard F.P."/>
            <person name="Paul Ross R."/>
            <person name="Yang R."/>
            <person name="Briner A.E."/>
            <person name="Felis G.E."/>
            <person name="de Vos W.M."/>
            <person name="Barrangou R."/>
            <person name="Klaenhammer T.R."/>
            <person name="Caufield P.W."/>
            <person name="Cui Y."/>
            <person name="Zhang H."/>
            <person name="O'Toole P.W."/>
        </authorList>
    </citation>
    <scope>NUCLEOTIDE SEQUENCE [LARGE SCALE GENOMIC DNA]</scope>
    <source>
        <strain evidence="2 3">DSM 22301</strain>
    </source>
</reference>
<feature type="compositionally biased region" description="Low complexity" evidence="1">
    <location>
        <begin position="149"/>
        <end position="198"/>
    </location>
</feature>
<dbReference type="PATRIC" id="fig|319653.3.peg.1549"/>
<evidence type="ECO:0000256" key="1">
    <source>
        <dbReference type="SAM" id="MobiDB-lite"/>
    </source>
</evidence>
<dbReference type="EMBL" id="JQBY01000004">
    <property type="protein sequence ID" value="KRN83085.1"/>
    <property type="molecule type" value="Genomic_DNA"/>
</dbReference>
<dbReference type="AlphaFoldDB" id="A0A0R2KA12"/>
<dbReference type="STRING" id="319653.SAMN04487973_10537"/>
<dbReference type="Proteomes" id="UP000051749">
    <property type="component" value="Unassembled WGS sequence"/>
</dbReference>
<proteinExistence type="predicted"/>
<gene>
    <name evidence="2" type="ORF">IV87_GL001523</name>
</gene>
<sequence length="505" mass="53965">MIVKRLLKLIVVFVSLVGISGFYNYQRTYADDDSPLFNLETSKSTVNVGDQIVVQATQLEHSDAVSKEFQMVIPTGLKIDKPALKQAAASENFQYRQENDRLILLISDQTKENFQLTFIAQTAGTYSVSLLDKNQNLVSNVLQIVGEQTQSQESSTSSSSDQSQTSSSSSNETSAAEDSSQVTSTDSSKESSSVNSSEKVQKETSSQTSKADEANSSSQSKSITKSARTIANSIFSVDQATSQTALTYLYYYADSNGQPLSGYVQDPDKESVLVSYIMNKVSGSGPAPPQAGVSQSLGTIQTTGGNVKDKFSFTIPSNKLPTYATAVGSVYSMRLNFSDNKGSIRSFNFRFAYLTGQLSIIAPDQIDFGTALDATATGNPVYMGTIGTGSQALAVKDTRTIPSGVTMNGWSLTVSLAKQMTGETTSGVLTNSLHYLNEGTDYTLSSAASPVKKLAVSTPNTTTNISDSWDSKNGLAFEPTAGQPVAGEKYSGTVTWNLQDTPANK</sequence>